<organism evidence="1 2">
    <name type="scientific">Clostridium colicanis DSM 13634</name>
    <dbReference type="NCBI Taxonomy" id="1121305"/>
    <lineage>
        <taxon>Bacteria</taxon>
        <taxon>Bacillati</taxon>
        <taxon>Bacillota</taxon>
        <taxon>Clostridia</taxon>
        <taxon>Eubacteriales</taxon>
        <taxon>Clostridiaceae</taxon>
        <taxon>Clostridium</taxon>
    </lineage>
</organism>
<dbReference type="STRING" id="1121305.CLCOL_11840"/>
<accession>A0A151AP80</accession>
<proteinExistence type="predicted"/>
<dbReference type="EMBL" id="LTBB01000004">
    <property type="protein sequence ID" value="KYH29436.1"/>
    <property type="molecule type" value="Genomic_DNA"/>
</dbReference>
<evidence type="ECO:0008006" key="3">
    <source>
        <dbReference type="Google" id="ProtNLM"/>
    </source>
</evidence>
<comment type="caution">
    <text evidence="1">The sequence shown here is derived from an EMBL/GenBank/DDBJ whole genome shotgun (WGS) entry which is preliminary data.</text>
</comment>
<name>A0A151AP80_9CLOT</name>
<dbReference type="PANTHER" id="PTHR42895:SF1">
    <property type="entry name" value="IRON-SULFUR CLUSTER PROTEIN"/>
    <property type="match status" value="1"/>
</dbReference>
<gene>
    <name evidence="1" type="ORF">CLCOL_11840</name>
</gene>
<dbReference type="InterPro" id="IPR052911">
    <property type="entry name" value="Corrinoid_activation_enz"/>
</dbReference>
<protein>
    <recommendedName>
        <fullName evidence="3">Iron-sulfur cluster-binding oxidoreductase</fullName>
    </recommendedName>
</protein>
<evidence type="ECO:0000313" key="1">
    <source>
        <dbReference type="EMBL" id="KYH29436.1"/>
    </source>
</evidence>
<evidence type="ECO:0000313" key="2">
    <source>
        <dbReference type="Proteomes" id="UP000075374"/>
    </source>
</evidence>
<dbReference type="PANTHER" id="PTHR42895">
    <property type="entry name" value="IRON-SULFUR CLUSTER-BINDING PROTEIN-RELATED"/>
    <property type="match status" value="1"/>
</dbReference>
<sequence>MNNKNKDIFKGISACPSMIAENINSDKSELSHWPIQLKLIKTSSQIFENAHLLIAADCTAYAYKDFHIDFIKDHVTTIGCPKLDDAEFYKKKLIEIFKNSNIKSVKVVKMSVPCCNGISIIVKEALKEVNKDIPYSEVTIDIDGTIEAN</sequence>
<dbReference type="PATRIC" id="fig|1121305.3.peg.1184"/>
<dbReference type="Proteomes" id="UP000075374">
    <property type="component" value="Unassembled WGS sequence"/>
</dbReference>
<reference evidence="1 2" key="1">
    <citation type="submission" date="2016-02" db="EMBL/GenBank/DDBJ databases">
        <title>Genome sequence of Clostridium colicanis DSM 13634.</title>
        <authorList>
            <person name="Poehlein A."/>
            <person name="Daniel R."/>
        </authorList>
    </citation>
    <scope>NUCLEOTIDE SEQUENCE [LARGE SCALE GENOMIC DNA]</scope>
    <source>
        <strain evidence="1 2">DSM 13634</strain>
    </source>
</reference>
<dbReference type="RefSeq" id="WP_061858048.1">
    <property type="nucleotide sequence ID" value="NZ_LTBB01000004.1"/>
</dbReference>
<dbReference type="AlphaFoldDB" id="A0A151AP80"/>
<keyword evidence="2" id="KW-1185">Reference proteome</keyword>